<dbReference type="SMART" id="SM00044">
    <property type="entry name" value="CYCc"/>
    <property type="match status" value="1"/>
</dbReference>
<evidence type="ECO:0000256" key="1">
    <source>
        <dbReference type="ARBA" id="ARBA00005381"/>
    </source>
</evidence>
<comment type="caution">
    <text evidence="3">The sequence shown here is derived from an EMBL/GenBank/DDBJ whole genome shotgun (WGS) entry which is preliminary data.</text>
</comment>
<name>A0ABV4R229_9ACTN</name>
<dbReference type="EMBL" id="JAXCEH010000018">
    <property type="protein sequence ID" value="MFA1556956.1"/>
    <property type="molecule type" value="Genomic_DNA"/>
</dbReference>
<dbReference type="PROSITE" id="PS50125">
    <property type="entry name" value="GUANYLATE_CYCLASE_2"/>
    <property type="match status" value="1"/>
</dbReference>
<dbReference type="PANTHER" id="PTHR43081:SF19">
    <property type="entry name" value="PH-SENSITIVE ADENYLATE CYCLASE RV1264"/>
    <property type="match status" value="1"/>
</dbReference>
<dbReference type="Gene3D" id="3.30.70.1230">
    <property type="entry name" value="Nucleotide cyclase"/>
    <property type="match status" value="1"/>
</dbReference>
<accession>A0ABV4R229</accession>
<dbReference type="Pfam" id="PF00211">
    <property type="entry name" value="Guanylate_cyc"/>
    <property type="match status" value="1"/>
</dbReference>
<dbReference type="GO" id="GO:0016829">
    <property type="term" value="F:lyase activity"/>
    <property type="evidence" value="ECO:0007669"/>
    <property type="project" value="UniProtKB-KW"/>
</dbReference>
<evidence type="ECO:0000259" key="2">
    <source>
        <dbReference type="PROSITE" id="PS50125"/>
    </source>
</evidence>
<sequence length="331" mass="35629">MADDIEEALLGGPLRYTRKGVVELSGVTDDYARRIWQALGFPAPPDDEVAFTDGDVAALREIKDLLSHDMVDEEMVLQLARALGQTMGRLASWLGDVWLQRLGELRSGEPITSDGVTAALIATEELRPAFERLLLHGWRRQLTAVGMRAAATTATAQADPAAGLAHLAVGFADVVSFTRLSRRLDGDSLAAFIERFESTAAEIVAEAGGRIVKTLGDEVLFVTSTPSAAAEIGLRIADRFNEAPDFPKVRVGLAYGEVIQRLGDVFGTPVNMAARLTSTAYPGTVLADPDLATVLPEDAYEIAALRARPLQGLGRVRPFVLRRPRRLSGNG</sequence>
<dbReference type="PANTHER" id="PTHR43081">
    <property type="entry name" value="ADENYLATE CYCLASE, TERMINAL-DIFFERENTIATION SPECIFIC-RELATED"/>
    <property type="match status" value="1"/>
</dbReference>
<keyword evidence="4" id="KW-1185">Reference proteome</keyword>
<dbReference type="SUPFAM" id="SSF55073">
    <property type="entry name" value="Nucleotide cyclase"/>
    <property type="match status" value="1"/>
</dbReference>
<dbReference type="InterPro" id="IPR001054">
    <property type="entry name" value="A/G_cyclase"/>
</dbReference>
<keyword evidence="3" id="KW-0456">Lyase</keyword>
<evidence type="ECO:0000313" key="3">
    <source>
        <dbReference type="EMBL" id="MFA1556956.1"/>
    </source>
</evidence>
<dbReference type="InterPro" id="IPR050697">
    <property type="entry name" value="Adenylyl/Guanylyl_Cyclase_3/4"/>
</dbReference>
<proteinExistence type="inferred from homology"/>
<comment type="similarity">
    <text evidence="1">Belongs to the adenylyl cyclase class-3 family.</text>
</comment>
<dbReference type="EC" id="4.6.1.-" evidence="3"/>
<protein>
    <submittedName>
        <fullName evidence="3">Adenylate/guanylate cyclase domain-containing protein</fullName>
        <ecNumber evidence="3">4.6.1.-</ecNumber>
    </submittedName>
</protein>
<evidence type="ECO:0000313" key="4">
    <source>
        <dbReference type="Proteomes" id="UP001569904"/>
    </source>
</evidence>
<dbReference type="CDD" id="cd07302">
    <property type="entry name" value="CHD"/>
    <property type="match status" value="1"/>
</dbReference>
<dbReference type="InterPro" id="IPR029787">
    <property type="entry name" value="Nucleotide_cyclase"/>
</dbReference>
<dbReference type="Proteomes" id="UP001569904">
    <property type="component" value="Unassembled WGS sequence"/>
</dbReference>
<gene>
    <name evidence="3" type="ORF">SM436_25015</name>
</gene>
<feature type="domain" description="Guanylate cyclase" evidence="2">
    <location>
        <begin position="168"/>
        <end position="277"/>
    </location>
</feature>
<reference evidence="3 4" key="1">
    <citation type="submission" date="2023-11" db="EMBL/GenBank/DDBJ databases">
        <title>Actinomadura monticuli sp. nov., isolated from volcanic ash.</title>
        <authorList>
            <person name="Lee S.D."/>
            <person name="Yang H."/>
            <person name="Kim I.S."/>
        </authorList>
    </citation>
    <scope>NUCLEOTIDE SEQUENCE [LARGE SCALE GENOMIC DNA]</scope>
    <source>
        <strain evidence="3 4">DSM 45346</strain>
    </source>
</reference>
<dbReference type="RefSeq" id="WP_371943707.1">
    <property type="nucleotide sequence ID" value="NZ_JAXCEH010000018.1"/>
</dbReference>
<organism evidence="3 4">
    <name type="scientific">Actinomadura chokoriensis</name>
    <dbReference type="NCBI Taxonomy" id="454156"/>
    <lineage>
        <taxon>Bacteria</taxon>
        <taxon>Bacillati</taxon>
        <taxon>Actinomycetota</taxon>
        <taxon>Actinomycetes</taxon>
        <taxon>Streptosporangiales</taxon>
        <taxon>Thermomonosporaceae</taxon>
        <taxon>Actinomadura</taxon>
    </lineage>
</organism>